<comment type="caution">
    <text evidence="2">The sequence shown here is derived from an EMBL/GenBank/DDBJ whole genome shotgun (WGS) entry which is preliminary data.</text>
</comment>
<evidence type="ECO:0000313" key="2">
    <source>
        <dbReference type="EMBL" id="KIQ23416.1"/>
    </source>
</evidence>
<keyword evidence="1" id="KW-1133">Transmembrane helix</keyword>
<sequence length="171" mass="19617">MTSPSGAPRALRSVLRAVATVLLVPFLLFEEWGWEPLAAIVGRLARLPVWARLEERLRRLPPWGALLAFLVPVVLLLPVKVLALFLFSRGHAATGVTVLVLAKLAGTAVVARIFQLVEGPLMRIPWFARWYPRWKAWKDRGLDLVRHSRAWRVVRVFNRGIYRGWRRLRES</sequence>
<reference evidence="2 3" key="1">
    <citation type="submission" date="2014-12" db="EMBL/GenBank/DDBJ databases">
        <title>16Stimator: statistical estimation of ribosomal gene copy numbers from draft genome assemblies.</title>
        <authorList>
            <person name="Perisin M.A."/>
            <person name="Vetter M."/>
            <person name="Gilbert J.A."/>
            <person name="Bergelson J."/>
        </authorList>
    </citation>
    <scope>NUCLEOTIDE SEQUENCE [LARGE SCALE GENOMIC DNA]</scope>
    <source>
        <strain evidence="2 3">MEDvA23</strain>
    </source>
</reference>
<keyword evidence="1" id="KW-0472">Membrane</keyword>
<proteinExistence type="predicted"/>
<evidence type="ECO:0008006" key="4">
    <source>
        <dbReference type="Google" id="ProtNLM"/>
    </source>
</evidence>
<gene>
    <name evidence="2" type="ORF">RT97_25200</name>
</gene>
<organism evidence="2 3">
    <name type="scientific">Variovorax paradoxus</name>
    <dbReference type="NCBI Taxonomy" id="34073"/>
    <lineage>
        <taxon>Bacteria</taxon>
        <taxon>Pseudomonadati</taxon>
        <taxon>Pseudomonadota</taxon>
        <taxon>Betaproteobacteria</taxon>
        <taxon>Burkholderiales</taxon>
        <taxon>Comamonadaceae</taxon>
        <taxon>Variovorax</taxon>
    </lineage>
</organism>
<dbReference type="Proteomes" id="UP000032067">
    <property type="component" value="Unassembled WGS sequence"/>
</dbReference>
<dbReference type="AlphaFoldDB" id="A0A0D0LTZ4"/>
<protein>
    <recommendedName>
        <fullName evidence="4">Transmembrane protein</fullName>
    </recommendedName>
</protein>
<evidence type="ECO:0000256" key="1">
    <source>
        <dbReference type="SAM" id="Phobius"/>
    </source>
</evidence>
<feature type="transmembrane region" description="Helical" evidence="1">
    <location>
        <begin position="63"/>
        <end position="87"/>
    </location>
</feature>
<dbReference type="OrthoDB" id="8900679at2"/>
<name>A0A0D0LTZ4_VARPD</name>
<dbReference type="RefSeq" id="WP_042581661.1">
    <property type="nucleotide sequence ID" value="NZ_JXQQ01000075.1"/>
</dbReference>
<evidence type="ECO:0000313" key="3">
    <source>
        <dbReference type="Proteomes" id="UP000032067"/>
    </source>
</evidence>
<accession>A0A0D0LTZ4</accession>
<dbReference type="EMBL" id="JXQQ01000075">
    <property type="protein sequence ID" value="KIQ23416.1"/>
    <property type="molecule type" value="Genomic_DNA"/>
</dbReference>
<keyword evidence="1" id="KW-0812">Transmembrane</keyword>
<feature type="transmembrane region" description="Helical" evidence="1">
    <location>
        <begin position="93"/>
        <end position="114"/>
    </location>
</feature>